<evidence type="ECO:0000313" key="2">
    <source>
        <dbReference type="Proteomes" id="UP001165679"/>
    </source>
</evidence>
<dbReference type="SUPFAM" id="SSF140566">
    <property type="entry name" value="FlgN-like"/>
    <property type="match status" value="1"/>
</dbReference>
<reference evidence="1" key="1">
    <citation type="submission" date="2022-09" db="EMBL/GenBank/DDBJ databases">
        <title>Rhodovastum sp. nov. RN2-1 isolated from soil in Seongnam, South Korea.</title>
        <authorList>
            <person name="Le N.T."/>
        </authorList>
    </citation>
    <scope>NUCLEOTIDE SEQUENCE</scope>
    <source>
        <strain evidence="1">RN2-1</strain>
    </source>
</reference>
<sequence length="138" mass="14081">MTASVTQDLIDAAVALADTLAQENKALAAMDLPAAMRLLEQKQRAADAFAAARTAAAAANASPAGQQQRLAGQVAGRLRDLADENKRLLERAMAVQGRVIDVIVGAIPKAAGGVPRYTAGGGIAGPRQMPPVSLSARA</sequence>
<dbReference type="InterPro" id="IPR036679">
    <property type="entry name" value="FlgN-like_sf"/>
</dbReference>
<evidence type="ECO:0000313" key="1">
    <source>
        <dbReference type="EMBL" id="MCW3475125.1"/>
    </source>
</evidence>
<dbReference type="GO" id="GO:0044780">
    <property type="term" value="P:bacterial-type flagellum assembly"/>
    <property type="evidence" value="ECO:0007669"/>
    <property type="project" value="InterPro"/>
</dbReference>
<dbReference type="AlphaFoldDB" id="A0AA41YLX3"/>
<dbReference type="Proteomes" id="UP001165679">
    <property type="component" value="Unassembled WGS sequence"/>
</dbReference>
<gene>
    <name evidence="1" type="ORF">OL599_11135</name>
</gene>
<protein>
    <recommendedName>
        <fullName evidence="3">Flagellar basal-body protein FlbY</fullName>
    </recommendedName>
</protein>
<comment type="caution">
    <text evidence="1">The sequence shown here is derived from an EMBL/GenBank/DDBJ whole genome shotgun (WGS) entry which is preliminary data.</text>
</comment>
<dbReference type="EMBL" id="JAPDNT010000006">
    <property type="protein sequence ID" value="MCW3475125.1"/>
    <property type="molecule type" value="Genomic_DNA"/>
</dbReference>
<dbReference type="RefSeq" id="WP_264713815.1">
    <property type="nucleotide sequence ID" value="NZ_JAPDNT010000006.1"/>
</dbReference>
<organism evidence="1 2">
    <name type="scientific">Limobrevibacterium gyesilva</name>
    <dbReference type="NCBI Taxonomy" id="2991712"/>
    <lineage>
        <taxon>Bacteria</taxon>
        <taxon>Pseudomonadati</taxon>
        <taxon>Pseudomonadota</taxon>
        <taxon>Alphaproteobacteria</taxon>
        <taxon>Acetobacterales</taxon>
        <taxon>Acetobacteraceae</taxon>
        <taxon>Limobrevibacterium</taxon>
    </lineage>
</organism>
<proteinExistence type="predicted"/>
<keyword evidence="2" id="KW-1185">Reference proteome</keyword>
<evidence type="ECO:0008006" key="3">
    <source>
        <dbReference type="Google" id="ProtNLM"/>
    </source>
</evidence>
<name>A0AA41YLX3_9PROT</name>
<accession>A0AA41YLX3</accession>
<reference evidence="1" key="2">
    <citation type="submission" date="2022-10" db="EMBL/GenBank/DDBJ databases">
        <authorList>
            <person name="Trinh H.N."/>
        </authorList>
    </citation>
    <scope>NUCLEOTIDE SEQUENCE</scope>
    <source>
        <strain evidence="1">RN2-1</strain>
    </source>
</reference>